<protein>
    <submittedName>
        <fullName evidence="1">Deoxynucleotide monophosphate kinase</fullName>
    </submittedName>
</protein>
<gene>
    <name evidence="1" type="ORF">ACETRX_23000</name>
</gene>
<evidence type="ECO:0000313" key="1">
    <source>
        <dbReference type="EMBL" id="MFC2252523.1"/>
    </source>
</evidence>
<dbReference type="EMBL" id="JBHGPK010000011">
    <property type="protein sequence ID" value="MFC2252523.1"/>
    <property type="molecule type" value="Genomic_DNA"/>
</dbReference>
<keyword evidence="1" id="KW-0808">Transferase</keyword>
<comment type="caution">
    <text evidence="1">The sequence shown here is derived from an EMBL/GenBank/DDBJ whole genome shotgun (WGS) entry which is preliminary data.</text>
</comment>
<dbReference type="InterPro" id="IPR027417">
    <property type="entry name" value="P-loop_NTPase"/>
</dbReference>
<reference evidence="1 2" key="1">
    <citation type="submission" date="2024-09" db="EMBL/GenBank/DDBJ databases">
        <title>Description of Labrys sedimenti sp. nov., isolated from a diclofenac-degrading enrichment culture, and genome-based reclassification of Labrys portucalensis as a later heterotypic synonym of Labrys neptuniae.</title>
        <authorList>
            <person name="Tancsics A."/>
            <person name="Csepanyi A."/>
        </authorList>
    </citation>
    <scope>NUCLEOTIDE SEQUENCE [LARGE SCALE GENOMIC DNA]</scope>
    <source>
        <strain evidence="1 2">LMG 23412</strain>
    </source>
</reference>
<dbReference type="InterPro" id="IPR048444">
    <property type="entry name" value="DNMK"/>
</dbReference>
<dbReference type="Pfam" id="PF21448">
    <property type="entry name" value="DNMK"/>
    <property type="match status" value="1"/>
</dbReference>
<name>A0ABV6ZK19_9HYPH</name>
<dbReference type="Proteomes" id="UP001595190">
    <property type="component" value="Unassembled WGS sequence"/>
</dbReference>
<dbReference type="Gene3D" id="3.40.50.300">
    <property type="entry name" value="P-loop containing nucleotide triphosphate hydrolases"/>
    <property type="match status" value="1"/>
</dbReference>
<evidence type="ECO:0000313" key="2">
    <source>
        <dbReference type="Proteomes" id="UP001595190"/>
    </source>
</evidence>
<dbReference type="RefSeq" id="WP_394313156.1">
    <property type="nucleotide sequence ID" value="NZ_JBHGPK010000011.1"/>
</dbReference>
<dbReference type="SUPFAM" id="SSF52540">
    <property type="entry name" value="P-loop containing nucleoside triphosphate hydrolases"/>
    <property type="match status" value="1"/>
</dbReference>
<organism evidence="1 2">
    <name type="scientific">Labrys neptuniae</name>
    <dbReference type="NCBI Taxonomy" id="376174"/>
    <lineage>
        <taxon>Bacteria</taxon>
        <taxon>Pseudomonadati</taxon>
        <taxon>Pseudomonadota</taxon>
        <taxon>Alphaproteobacteria</taxon>
        <taxon>Hyphomicrobiales</taxon>
        <taxon>Xanthobacteraceae</taxon>
        <taxon>Labrys</taxon>
    </lineage>
</organism>
<accession>A0ABV6ZK19</accession>
<sequence>MSDATKIKVVGFGGVAGSGKSTAAKGLEAYGFRRAKFAGALKEMLRALLRYRGASPRTIERMLEGDLKETPSRFLNGATPRRAMQTLGTEWGRDLIDPNLWVDTESDHWQKIAMREGSLEIAYDDVRLPNEAASIHARGGIVIGIEREGAGSATGASHSSEARNFEPDVVIRNVGSEADFTEAVADAVAYYAWT</sequence>
<proteinExistence type="predicted"/>
<dbReference type="GO" id="GO:0016301">
    <property type="term" value="F:kinase activity"/>
    <property type="evidence" value="ECO:0007669"/>
    <property type="project" value="UniProtKB-KW"/>
</dbReference>
<keyword evidence="1" id="KW-0418">Kinase</keyword>